<gene>
    <name evidence="2" type="ORF">H8E41_04875</name>
</gene>
<protein>
    <submittedName>
        <fullName evidence="2">Uncharacterized protein</fullName>
    </submittedName>
</protein>
<feature type="signal peptide" evidence="1">
    <location>
        <begin position="1"/>
        <end position="24"/>
    </location>
</feature>
<comment type="caution">
    <text evidence="2">The sequence shown here is derived from an EMBL/GenBank/DDBJ whole genome shotgun (WGS) entry which is preliminary data.</text>
</comment>
<evidence type="ECO:0000256" key="1">
    <source>
        <dbReference type="SAM" id="SignalP"/>
    </source>
</evidence>
<feature type="chain" id="PRO_5035223865" evidence="1">
    <location>
        <begin position="25"/>
        <end position="63"/>
    </location>
</feature>
<keyword evidence="1" id="KW-0732">Signal</keyword>
<evidence type="ECO:0000313" key="3">
    <source>
        <dbReference type="Proteomes" id="UP000614424"/>
    </source>
</evidence>
<evidence type="ECO:0000313" key="2">
    <source>
        <dbReference type="EMBL" id="MBC8317215.1"/>
    </source>
</evidence>
<dbReference type="Proteomes" id="UP000614424">
    <property type="component" value="Unassembled WGS sequence"/>
</dbReference>
<reference evidence="2 3" key="1">
    <citation type="submission" date="2020-08" db="EMBL/GenBank/DDBJ databases">
        <title>Bridging the membrane lipid divide: bacteria of the FCB group superphylum have the potential to synthesize archaeal ether lipids.</title>
        <authorList>
            <person name="Villanueva L."/>
            <person name="Von Meijenfeldt F.A.B."/>
            <person name="Westbye A.B."/>
            <person name="Yadav S."/>
            <person name="Hopmans E.C."/>
            <person name="Dutilh B.E."/>
            <person name="Sinninghe Damste J.S."/>
        </authorList>
    </citation>
    <scope>NUCLEOTIDE SEQUENCE [LARGE SCALE GENOMIC DNA]</scope>
    <source>
        <strain evidence="2">NIOZ-UU47</strain>
    </source>
</reference>
<name>A0A8J6ND45_9BACT</name>
<dbReference type="EMBL" id="JACNJZ010000076">
    <property type="protein sequence ID" value="MBC8317215.1"/>
    <property type="molecule type" value="Genomic_DNA"/>
</dbReference>
<sequence length="63" mass="6720">MKLRLLSIAAAILLISFVSIPAMGASDADAASDGVIGQDAHYDITDDIIKAYDQKIAKDSWKP</sequence>
<proteinExistence type="predicted"/>
<organism evidence="2 3">
    <name type="scientific">Candidatus Desulfobia pelagia</name>
    <dbReference type="NCBI Taxonomy" id="2841692"/>
    <lineage>
        <taxon>Bacteria</taxon>
        <taxon>Pseudomonadati</taxon>
        <taxon>Thermodesulfobacteriota</taxon>
        <taxon>Desulfobulbia</taxon>
        <taxon>Desulfobulbales</taxon>
        <taxon>Desulfobulbaceae</taxon>
        <taxon>Candidatus Desulfobia</taxon>
    </lineage>
</organism>
<accession>A0A8J6ND45</accession>
<dbReference type="AlphaFoldDB" id="A0A8J6ND45"/>